<dbReference type="Proteomes" id="UP000198906">
    <property type="component" value="Unassembled WGS sequence"/>
</dbReference>
<keyword evidence="2" id="KW-0812">Transmembrane</keyword>
<evidence type="ECO:0000256" key="2">
    <source>
        <dbReference type="SAM" id="Phobius"/>
    </source>
</evidence>
<feature type="transmembrane region" description="Helical" evidence="2">
    <location>
        <begin position="363"/>
        <end position="382"/>
    </location>
</feature>
<keyword evidence="5" id="KW-1185">Reference proteome</keyword>
<protein>
    <submittedName>
        <fullName evidence="3">Uncharacterized protein</fullName>
    </submittedName>
</protein>
<accession>A0A1C6RTC3</accession>
<feature type="region of interest" description="Disordered" evidence="1">
    <location>
        <begin position="82"/>
        <end position="102"/>
    </location>
</feature>
<evidence type="ECO:0000313" key="3">
    <source>
        <dbReference type="EMBL" id="SCL20453.1"/>
    </source>
</evidence>
<gene>
    <name evidence="3" type="ORF">GA0074694_3042</name>
    <name evidence="4" type="ORF">GA0074694_4231</name>
</gene>
<dbReference type="AlphaFoldDB" id="A0A1C6RTC3"/>
<evidence type="ECO:0000313" key="4">
    <source>
        <dbReference type="EMBL" id="SCL25476.1"/>
    </source>
</evidence>
<feature type="region of interest" description="Disordered" evidence="1">
    <location>
        <begin position="247"/>
        <end position="266"/>
    </location>
</feature>
<dbReference type="STRING" id="47866.GA0074694_3042"/>
<evidence type="ECO:0000256" key="1">
    <source>
        <dbReference type="SAM" id="MobiDB-lite"/>
    </source>
</evidence>
<feature type="transmembrane region" description="Helical" evidence="2">
    <location>
        <begin position="427"/>
        <end position="449"/>
    </location>
</feature>
<feature type="region of interest" description="Disordered" evidence="1">
    <location>
        <begin position="158"/>
        <end position="190"/>
    </location>
</feature>
<dbReference type="RefSeq" id="WP_425413599.1">
    <property type="nucleotide sequence ID" value="NZ_FMHU01000001.1"/>
</dbReference>
<keyword evidence="2" id="KW-0472">Membrane</keyword>
<feature type="region of interest" description="Disordered" evidence="1">
    <location>
        <begin position="209"/>
        <end position="228"/>
    </location>
</feature>
<feature type="compositionally biased region" description="Basic and acidic residues" evidence="1">
    <location>
        <begin position="82"/>
        <end position="96"/>
    </location>
</feature>
<sequence length="454" mass="49047">MTAPTINGTRYPQPVEDLLPAARKLADELGDVPSRNRLMREFRIGAPKADELRTRLIEEKAQEIGTQEYEEHLRRRLAEKFDYTPPDERPAEREPLPHLPGLDGLEMVRAAVDLADRRGATPTAEQLAEAFGIDVDRAGLLASLAEVARQRRAAGLPVDLGESTAEEPPVDPWDYAEPIGPESPAEYHERAREDIHGRLEEAKQAGRLTGFGIHPDRPGPTGADPTGDVPGYAPVGEPGTDAVDIPLDDDAPATPQPPQTAVQTAPDTRVRIDTDHAPEVTETESAAEPIEQVETVGHPGTKITSRTARPLPVWPVWLLMLPAFVAVWAGWVELGKLTGFGPVDLLPGFTRDNGEPLATLDTAITLPIGMETYAGYALYVWLSGRTTGRAKRFAMTSALIALTLGGGAQITYHLLTRPDTGAAPWQITTVVACLPVVVLGMGAALGHLVREETR</sequence>
<proteinExistence type="predicted"/>
<dbReference type="EMBL" id="FMHU01000002">
    <property type="protein sequence ID" value="SCL25476.1"/>
    <property type="molecule type" value="Genomic_DNA"/>
</dbReference>
<reference evidence="3" key="2">
    <citation type="submission" date="2016-06" db="EMBL/GenBank/DDBJ databases">
        <authorList>
            <person name="Kjaerup R.B."/>
            <person name="Dalgaard T.S."/>
            <person name="Juul-Madsen H.R."/>
        </authorList>
    </citation>
    <scope>NUCLEOTIDE SEQUENCE [LARGE SCALE GENOMIC DNA]</scope>
    <source>
        <strain evidence="3">DSM 46123</strain>
    </source>
</reference>
<reference evidence="5" key="1">
    <citation type="submission" date="2016-06" db="EMBL/GenBank/DDBJ databases">
        <authorList>
            <person name="Varghese N."/>
        </authorList>
    </citation>
    <scope>NUCLEOTIDE SEQUENCE [LARGE SCALE GENOMIC DNA]</scope>
    <source>
        <strain evidence="5">DSM 46123</strain>
    </source>
</reference>
<evidence type="ECO:0000313" key="5">
    <source>
        <dbReference type="Proteomes" id="UP000198906"/>
    </source>
</evidence>
<feature type="transmembrane region" description="Helical" evidence="2">
    <location>
        <begin position="394"/>
        <end position="415"/>
    </location>
</feature>
<name>A0A1C6RTC3_9ACTN</name>
<keyword evidence="2" id="KW-1133">Transmembrane helix</keyword>
<organism evidence="3 5">
    <name type="scientific">Micromonospora inyonensis</name>
    <dbReference type="NCBI Taxonomy" id="47866"/>
    <lineage>
        <taxon>Bacteria</taxon>
        <taxon>Bacillati</taxon>
        <taxon>Actinomycetota</taxon>
        <taxon>Actinomycetes</taxon>
        <taxon>Micromonosporales</taxon>
        <taxon>Micromonosporaceae</taxon>
        <taxon>Micromonospora</taxon>
    </lineage>
</organism>
<feature type="transmembrane region" description="Helical" evidence="2">
    <location>
        <begin position="311"/>
        <end position="331"/>
    </location>
</feature>
<dbReference type="EMBL" id="FMHU01000001">
    <property type="protein sequence ID" value="SCL20453.1"/>
    <property type="molecule type" value="Genomic_DNA"/>
</dbReference>